<reference evidence="1 2" key="1">
    <citation type="submission" date="2018-07" db="EMBL/GenBank/DDBJ databases">
        <title>Genome sequencing of Moraxellaceae gen. HYN0046.</title>
        <authorList>
            <person name="Kim M."/>
            <person name="Yi H."/>
        </authorList>
    </citation>
    <scope>NUCLEOTIDE SEQUENCE [LARGE SCALE GENOMIC DNA]</scope>
    <source>
        <strain evidence="1 2">HYN0046</strain>
    </source>
</reference>
<dbReference type="GO" id="GO:0003723">
    <property type="term" value="F:RNA binding"/>
    <property type="evidence" value="ECO:0007669"/>
    <property type="project" value="InterPro"/>
</dbReference>
<protein>
    <submittedName>
        <fullName evidence="1">Uncharacterized protein</fullName>
    </submittedName>
</protein>
<dbReference type="EMBL" id="CP031222">
    <property type="protein sequence ID" value="AXI03260.1"/>
    <property type="molecule type" value="Genomic_DNA"/>
</dbReference>
<keyword evidence="2" id="KW-1185">Reference proteome</keyword>
<dbReference type="KEGG" id="mbah:HYN46_10655"/>
<dbReference type="Gene3D" id="3.90.730.10">
    <property type="entry name" value="Ribonuclease T2-like"/>
    <property type="match status" value="1"/>
</dbReference>
<sequence length="262" mass="29484">MRFFLHNNPLFVTQGLITEQPLLSIGQMIARIHNSFDPFKEGMRTHALYLLFISMLCGLVTIKAYAEDNNQNTPSNFTLIITMTPAACALDPELQKLRQCQDGFTLTISSLQAEWPNGKRLENCSREPTNLSPLQERVVERVMPDKQLRDEDWQRNGSCTGMTPNVYFRTIATYAKRLVVPPELATPRDTVLAKSFIINRLQQLNPGLTEKSLLLRCTPYAGHELPILTTVRSCYNNQGQYDACFAAPKSNCPANVIIHGAP</sequence>
<dbReference type="GO" id="GO:0033897">
    <property type="term" value="F:ribonuclease T2 activity"/>
    <property type="evidence" value="ECO:0007669"/>
    <property type="project" value="InterPro"/>
</dbReference>
<dbReference type="InterPro" id="IPR036430">
    <property type="entry name" value="RNase_T2-like_sf"/>
</dbReference>
<dbReference type="SUPFAM" id="SSF55895">
    <property type="entry name" value="Ribonuclease Rh-like"/>
    <property type="match status" value="1"/>
</dbReference>
<evidence type="ECO:0000313" key="1">
    <source>
        <dbReference type="EMBL" id="AXI03260.1"/>
    </source>
</evidence>
<organism evidence="1 2">
    <name type="scientific">Aquirhabdus parva</name>
    <dbReference type="NCBI Taxonomy" id="2283318"/>
    <lineage>
        <taxon>Bacteria</taxon>
        <taxon>Pseudomonadati</taxon>
        <taxon>Pseudomonadota</taxon>
        <taxon>Gammaproteobacteria</taxon>
        <taxon>Moraxellales</taxon>
        <taxon>Moraxellaceae</taxon>
        <taxon>Aquirhabdus</taxon>
    </lineage>
</organism>
<name>A0A345P7K1_9GAMM</name>
<dbReference type="AlphaFoldDB" id="A0A345P7K1"/>
<evidence type="ECO:0000313" key="2">
    <source>
        <dbReference type="Proteomes" id="UP000253940"/>
    </source>
</evidence>
<dbReference type="Proteomes" id="UP000253940">
    <property type="component" value="Chromosome"/>
</dbReference>
<gene>
    <name evidence="1" type="ORF">HYN46_10655</name>
</gene>
<proteinExistence type="predicted"/>
<dbReference type="OrthoDB" id="6656643at2"/>
<accession>A0A345P7K1</accession>